<evidence type="ECO:0000313" key="2">
    <source>
        <dbReference type="EMBL" id="GIJ70202.1"/>
    </source>
</evidence>
<comment type="caution">
    <text evidence="2">The sequence shown here is derived from an EMBL/GenBank/DDBJ whole genome shotgun (WGS) entry which is preliminary data.</text>
</comment>
<dbReference type="SUPFAM" id="SSF52129">
    <property type="entry name" value="Caspase-like"/>
    <property type="match status" value="1"/>
</dbReference>
<dbReference type="PANTHER" id="PTHR22576:SF37">
    <property type="entry name" value="MUCOSA-ASSOCIATED LYMPHOID TISSUE LYMPHOMA TRANSLOCATION PROTEIN 1"/>
    <property type="match status" value="1"/>
</dbReference>
<accession>A0A8J3ZU25</accession>
<dbReference type="GO" id="GO:0004197">
    <property type="term" value="F:cysteine-type endopeptidase activity"/>
    <property type="evidence" value="ECO:0007669"/>
    <property type="project" value="InterPro"/>
</dbReference>
<organism evidence="2 3">
    <name type="scientific">Virgisporangium ochraceum</name>
    <dbReference type="NCBI Taxonomy" id="65505"/>
    <lineage>
        <taxon>Bacteria</taxon>
        <taxon>Bacillati</taxon>
        <taxon>Actinomycetota</taxon>
        <taxon>Actinomycetes</taxon>
        <taxon>Micromonosporales</taxon>
        <taxon>Micromonosporaceae</taxon>
        <taxon>Virgisporangium</taxon>
    </lineage>
</organism>
<reference evidence="2" key="1">
    <citation type="submission" date="2021-01" db="EMBL/GenBank/DDBJ databases">
        <title>Whole genome shotgun sequence of Virgisporangium ochraceum NBRC 16418.</title>
        <authorList>
            <person name="Komaki H."/>
            <person name="Tamura T."/>
        </authorList>
    </citation>
    <scope>NUCLEOTIDE SEQUENCE</scope>
    <source>
        <strain evidence="2">NBRC 16418</strain>
    </source>
</reference>
<dbReference type="InterPro" id="IPR011600">
    <property type="entry name" value="Pept_C14_caspase"/>
</dbReference>
<dbReference type="PANTHER" id="PTHR22576">
    <property type="entry name" value="MUCOSA ASSOCIATED LYMPHOID TISSUE LYMPHOMA TRANSLOCATION PROTEIN 1/PARACASPASE"/>
    <property type="match status" value="1"/>
</dbReference>
<dbReference type="InterPro" id="IPR052039">
    <property type="entry name" value="Caspase-related_regulators"/>
</dbReference>
<dbReference type="Proteomes" id="UP000635606">
    <property type="component" value="Unassembled WGS sequence"/>
</dbReference>
<dbReference type="RefSeq" id="WP_203930107.1">
    <property type="nucleotide sequence ID" value="NZ_BOPH01000073.1"/>
</dbReference>
<keyword evidence="3" id="KW-1185">Reference proteome</keyword>
<dbReference type="InterPro" id="IPR029030">
    <property type="entry name" value="Caspase-like_dom_sf"/>
</dbReference>
<feature type="domain" description="Peptidase C14 caspase" evidence="1">
    <location>
        <begin position="2"/>
        <end position="186"/>
    </location>
</feature>
<proteinExistence type="predicted"/>
<dbReference type="GO" id="GO:0006508">
    <property type="term" value="P:proteolysis"/>
    <property type="evidence" value="ECO:0007669"/>
    <property type="project" value="InterPro"/>
</dbReference>
<dbReference type="AlphaFoldDB" id="A0A8J3ZU25"/>
<sequence>MKRALLVGVDDYANFGALSGCCNDVVALHPLLSRHADESKNFDCVTMLSSGGPVTRDELLEAIDQLLSPAVDVAIFYFAGHGHQLANDVALVTSDGTPTTPGVLFSEVLTKIANSPIPEVIVILDCCFSGAAGGVPQLGDLATFIRRGTSILAAARADQTASETPAGRGMFSTYLCDALEGGAADILGKVTVAGVYAHLSEMFGAWDQRPTFKANIDRLHDLRRTLPAMELVQLRHMMKLFPRSDFVFPLSPSYEPDVLPHDEKNEADFAILQKGRDAKLLRPVGEKHLYYAAVNSKACELTALGRHYWILIDRDLI</sequence>
<dbReference type="EMBL" id="BOPH01000073">
    <property type="protein sequence ID" value="GIJ70202.1"/>
    <property type="molecule type" value="Genomic_DNA"/>
</dbReference>
<gene>
    <name evidence="2" type="ORF">Voc01_051190</name>
</gene>
<protein>
    <recommendedName>
        <fullName evidence="1">Peptidase C14 caspase domain-containing protein</fullName>
    </recommendedName>
</protein>
<name>A0A8J3ZU25_9ACTN</name>
<evidence type="ECO:0000259" key="1">
    <source>
        <dbReference type="Pfam" id="PF00656"/>
    </source>
</evidence>
<evidence type="ECO:0000313" key="3">
    <source>
        <dbReference type="Proteomes" id="UP000635606"/>
    </source>
</evidence>
<dbReference type="Pfam" id="PF00656">
    <property type="entry name" value="Peptidase_C14"/>
    <property type="match status" value="1"/>
</dbReference>
<dbReference type="Gene3D" id="3.40.50.1460">
    <property type="match status" value="1"/>
</dbReference>